<dbReference type="EMBL" id="JACGWJ010000028">
    <property type="protein sequence ID" value="KAL0306366.1"/>
    <property type="molecule type" value="Genomic_DNA"/>
</dbReference>
<evidence type="ECO:0000256" key="1">
    <source>
        <dbReference type="SAM" id="MobiDB-lite"/>
    </source>
</evidence>
<comment type="caution">
    <text evidence="2">The sequence shown here is derived from an EMBL/GenBank/DDBJ whole genome shotgun (WGS) entry which is preliminary data.</text>
</comment>
<organism evidence="2">
    <name type="scientific">Sesamum radiatum</name>
    <name type="common">Black benniseed</name>
    <dbReference type="NCBI Taxonomy" id="300843"/>
    <lineage>
        <taxon>Eukaryota</taxon>
        <taxon>Viridiplantae</taxon>
        <taxon>Streptophyta</taxon>
        <taxon>Embryophyta</taxon>
        <taxon>Tracheophyta</taxon>
        <taxon>Spermatophyta</taxon>
        <taxon>Magnoliopsida</taxon>
        <taxon>eudicotyledons</taxon>
        <taxon>Gunneridae</taxon>
        <taxon>Pentapetalae</taxon>
        <taxon>asterids</taxon>
        <taxon>lamiids</taxon>
        <taxon>Lamiales</taxon>
        <taxon>Pedaliaceae</taxon>
        <taxon>Sesamum</taxon>
    </lineage>
</organism>
<gene>
    <name evidence="2" type="ORF">Sradi_6053900</name>
</gene>
<feature type="compositionally biased region" description="Polar residues" evidence="1">
    <location>
        <begin position="126"/>
        <end position="147"/>
    </location>
</feature>
<accession>A0AAW2KJJ5</accession>
<reference evidence="2" key="2">
    <citation type="journal article" date="2024" name="Plant">
        <title>Genomic evolution and insights into agronomic trait innovations of Sesamum species.</title>
        <authorList>
            <person name="Miao H."/>
            <person name="Wang L."/>
            <person name="Qu L."/>
            <person name="Liu H."/>
            <person name="Sun Y."/>
            <person name="Le M."/>
            <person name="Wang Q."/>
            <person name="Wei S."/>
            <person name="Zheng Y."/>
            <person name="Lin W."/>
            <person name="Duan Y."/>
            <person name="Cao H."/>
            <person name="Xiong S."/>
            <person name="Wang X."/>
            <person name="Wei L."/>
            <person name="Li C."/>
            <person name="Ma Q."/>
            <person name="Ju M."/>
            <person name="Zhao R."/>
            <person name="Li G."/>
            <person name="Mu C."/>
            <person name="Tian Q."/>
            <person name="Mei H."/>
            <person name="Zhang T."/>
            <person name="Gao T."/>
            <person name="Zhang H."/>
        </authorList>
    </citation>
    <scope>NUCLEOTIDE SEQUENCE</scope>
    <source>
        <strain evidence="2">G02</strain>
    </source>
</reference>
<feature type="region of interest" description="Disordered" evidence="1">
    <location>
        <begin position="117"/>
        <end position="155"/>
    </location>
</feature>
<reference evidence="2" key="1">
    <citation type="submission" date="2020-06" db="EMBL/GenBank/DDBJ databases">
        <authorList>
            <person name="Li T."/>
            <person name="Hu X."/>
            <person name="Zhang T."/>
            <person name="Song X."/>
            <person name="Zhang H."/>
            <person name="Dai N."/>
            <person name="Sheng W."/>
            <person name="Hou X."/>
            <person name="Wei L."/>
        </authorList>
    </citation>
    <scope>NUCLEOTIDE SEQUENCE</scope>
    <source>
        <strain evidence="2">G02</strain>
        <tissue evidence="2">Leaf</tissue>
    </source>
</reference>
<evidence type="ECO:0000313" key="2">
    <source>
        <dbReference type="EMBL" id="KAL0306366.1"/>
    </source>
</evidence>
<protein>
    <submittedName>
        <fullName evidence="2">Uncharacterized protein</fullName>
    </submittedName>
</protein>
<proteinExistence type="predicted"/>
<sequence length="233" mass="25487">MDVGSPGNGYDTINDFLKDDDTALPDDLDVGFIVNKDIVDDDVYSDSGVNDKSHLDLSEKEKPVLPSLSSTFRHYDVPGSPSEKVLESGFHHDTLDKSDNVGDRGKFHTLSYQSTDIHDIQPGHPATSNQQISSPTNKQTPSPTVPNQVDPPHAEPLILASSHGMELMSQHIENSPAEHVIASPSSHYQVNGKCFSHLLGDRNPLAYIRQILEIGPTLGRPDIVRVARRGHTT</sequence>
<name>A0AAW2KJJ5_SESRA</name>
<dbReference type="AlphaFoldDB" id="A0AAW2KJJ5"/>